<keyword evidence="11" id="KW-1185">Reference proteome</keyword>
<organism evidence="10 11">
    <name type="scientific">Corynebacterium argentoratense DSM 44202</name>
    <dbReference type="NCBI Taxonomy" id="1348662"/>
    <lineage>
        <taxon>Bacteria</taxon>
        <taxon>Bacillati</taxon>
        <taxon>Actinomycetota</taxon>
        <taxon>Actinomycetes</taxon>
        <taxon>Mycobacteriales</taxon>
        <taxon>Corynebacteriaceae</taxon>
        <taxon>Corynebacterium</taxon>
    </lineage>
</organism>
<name>U3GZX6_9CORY</name>
<dbReference type="Pfam" id="PF02152">
    <property type="entry name" value="FolB"/>
    <property type="match status" value="1"/>
</dbReference>
<keyword evidence="5 8" id="KW-0456">Lyase</keyword>
<dbReference type="EMBL" id="CP006365">
    <property type="protein sequence ID" value="AGU15842.1"/>
    <property type="molecule type" value="Genomic_DNA"/>
</dbReference>
<dbReference type="GO" id="GO:0046656">
    <property type="term" value="P:folic acid biosynthetic process"/>
    <property type="evidence" value="ECO:0007669"/>
    <property type="project" value="UniProtKB-UniRule"/>
</dbReference>
<evidence type="ECO:0000313" key="10">
    <source>
        <dbReference type="EMBL" id="AGU15842.1"/>
    </source>
</evidence>
<evidence type="ECO:0000259" key="9">
    <source>
        <dbReference type="SMART" id="SM00905"/>
    </source>
</evidence>
<dbReference type="InterPro" id="IPR006156">
    <property type="entry name" value="Dihydroneopterin_aldolase"/>
</dbReference>
<dbReference type="InterPro" id="IPR006157">
    <property type="entry name" value="FolB_dom"/>
</dbReference>
<dbReference type="AlphaFoldDB" id="U3GZX6"/>
<evidence type="ECO:0000256" key="8">
    <source>
        <dbReference type="RuleBase" id="RU362079"/>
    </source>
</evidence>
<dbReference type="UniPathway" id="UPA00077">
    <property type="reaction ID" value="UER00154"/>
</dbReference>
<protein>
    <recommendedName>
        <fullName evidence="6 8">7,8-dihydroneopterin aldolase</fullName>
        <ecNumber evidence="8">4.1.2.25</ecNumber>
    </recommendedName>
</protein>
<dbReference type="Proteomes" id="UP000016943">
    <property type="component" value="Chromosome"/>
</dbReference>
<keyword evidence="4 8" id="KW-0289">Folate biosynthesis</keyword>
<dbReference type="PANTHER" id="PTHR42844:SF1">
    <property type="entry name" value="DIHYDRONEOPTERIN ALDOLASE 1-RELATED"/>
    <property type="match status" value="1"/>
</dbReference>
<dbReference type="RefSeq" id="WP_021012237.1">
    <property type="nucleotide sequence ID" value="NC_022198.1"/>
</dbReference>
<comment type="catalytic activity">
    <reaction evidence="7">
        <text>7,8-dihydroneopterin + O2 = 7,8-dihydroxanthopterin + glycolaldehyde + formate + H(+)</text>
        <dbReference type="Rhea" id="RHEA:45332"/>
        <dbReference type="ChEBI" id="CHEBI:15378"/>
        <dbReference type="ChEBI" id="CHEBI:15379"/>
        <dbReference type="ChEBI" id="CHEBI:15740"/>
        <dbReference type="ChEBI" id="CHEBI:17001"/>
        <dbReference type="ChEBI" id="CHEBI:17071"/>
        <dbReference type="ChEBI" id="CHEBI:85130"/>
        <dbReference type="EC" id="1.13.11.81"/>
    </reaction>
</comment>
<dbReference type="InterPro" id="IPR043133">
    <property type="entry name" value="GTP-CH-I_C/QueF"/>
</dbReference>
<sequence>MADRIELTGLRAYGYHGVFEHEKAEGQEFIADITCWMDFPRNAEGQPVDQLERTVHYGELAELAHGILAGPSFDLIETVAGTIADTIMDTYPILHAVEVTIHKPSAPIPLTFDDVAVVARRSRKTRSTRA</sequence>
<dbReference type="EC" id="4.1.2.25" evidence="8"/>
<dbReference type="PATRIC" id="fig|1348662.3.peg.1719"/>
<dbReference type="SMART" id="SM00905">
    <property type="entry name" value="FolB"/>
    <property type="match status" value="1"/>
</dbReference>
<accession>U3GZX6</accession>
<dbReference type="Gene3D" id="3.30.1130.10">
    <property type="match status" value="1"/>
</dbReference>
<evidence type="ECO:0000256" key="3">
    <source>
        <dbReference type="ARBA" id="ARBA00005708"/>
    </source>
</evidence>
<dbReference type="FunFam" id="3.30.1130.10:FF:000003">
    <property type="entry name" value="7,8-dihydroneopterin aldolase"/>
    <property type="match status" value="1"/>
</dbReference>
<dbReference type="GO" id="GO:0046654">
    <property type="term" value="P:tetrahydrofolate biosynthetic process"/>
    <property type="evidence" value="ECO:0007669"/>
    <property type="project" value="UniProtKB-UniRule"/>
</dbReference>
<dbReference type="eggNOG" id="COG1539">
    <property type="taxonomic scope" value="Bacteria"/>
</dbReference>
<comment type="function">
    <text evidence="8">Catalyzes the conversion of 7,8-dihydroneopterin to 6-hydroxymethyl-7,8-dihydropterin.</text>
</comment>
<evidence type="ECO:0000256" key="2">
    <source>
        <dbReference type="ARBA" id="ARBA00005013"/>
    </source>
</evidence>
<dbReference type="PANTHER" id="PTHR42844">
    <property type="entry name" value="DIHYDRONEOPTERIN ALDOLASE 1-RELATED"/>
    <property type="match status" value="1"/>
</dbReference>
<dbReference type="NCBIfam" id="TIGR00525">
    <property type="entry name" value="folB"/>
    <property type="match status" value="1"/>
</dbReference>
<proteinExistence type="inferred from homology"/>
<dbReference type="STRING" id="1348662.CARG_08715"/>
<evidence type="ECO:0000313" key="11">
    <source>
        <dbReference type="Proteomes" id="UP000016943"/>
    </source>
</evidence>
<dbReference type="CDD" id="cd00534">
    <property type="entry name" value="DHNA_DHNTPE"/>
    <property type="match status" value="1"/>
</dbReference>
<evidence type="ECO:0000256" key="5">
    <source>
        <dbReference type="ARBA" id="ARBA00023239"/>
    </source>
</evidence>
<evidence type="ECO:0000256" key="6">
    <source>
        <dbReference type="ARBA" id="ARBA00032903"/>
    </source>
</evidence>
<evidence type="ECO:0000256" key="4">
    <source>
        <dbReference type="ARBA" id="ARBA00022909"/>
    </source>
</evidence>
<dbReference type="SUPFAM" id="SSF55620">
    <property type="entry name" value="Tetrahydrobiopterin biosynthesis enzymes-like"/>
    <property type="match status" value="1"/>
</dbReference>
<gene>
    <name evidence="10" type="ORF">CARG_08715</name>
</gene>
<comment type="catalytic activity">
    <reaction evidence="1 8">
        <text>7,8-dihydroneopterin = 6-hydroxymethyl-7,8-dihydropterin + glycolaldehyde</text>
        <dbReference type="Rhea" id="RHEA:10540"/>
        <dbReference type="ChEBI" id="CHEBI:17001"/>
        <dbReference type="ChEBI" id="CHEBI:17071"/>
        <dbReference type="ChEBI" id="CHEBI:44841"/>
        <dbReference type="EC" id="4.1.2.25"/>
    </reaction>
</comment>
<dbReference type="HOGENOM" id="CLU_112632_1_1_11"/>
<reference evidence="10 11" key="1">
    <citation type="journal article" date="2013" name="Genome Announc.">
        <title>Whole-Genome Sequence of the Clinical Strain Corynebacterium argentoratense DSM 44202, Isolated from a Human Throat Specimen.</title>
        <authorList>
            <person name="Bomholt C."/>
            <person name="Glaub A."/>
            <person name="Gravermann K."/>
            <person name="Albersmeier A."/>
            <person name="Brinkrolf K."/>
            <person name="Ruckert C."/>
            <person name="Tauch A."/>
        </authorList>
    </citation>
    <scope>NUCLEOTIDE SEQUENCE [LARGE SCALE GENOMIC DNA]</scope>
    <source>
        <strain evidence="10">DSM 44202</strain>
    </source>
</reference>
<evidence type="ECO:0000256" key="7">
    <source>
        <dbReference type="ARBA" id="ARBA00052077"/>
    </source>
</evidence>
<dbReference type="OrthoDB" id="3212934at2"/>
<evidence type="ECO:0000256" key="1">
    <source>
        <dbReference type="ARBA" id="ARBA00001353"/>
    </source>
</evidence>
<dbReference type="GO" id="GO:0004150">
    <property type="term" value="F:dihydroneopterin aldolase activity"/>
    <property type="evidence" value="ECO:0007669"/>
    <property type="project" value="UniProtKB-UniRule"/>
</dbReference>
<dbReference type="KEGG" id="caz:CARG_08715"/>
<comment type="similarity">
    <text evidence="3 8">Belongs to the DHNA family.</text>
</comment>
<dbReference type="GeneID" id="78250480"/>
<feature type="domain" description="Dihydroneopterin aldolase/epimerase" evidence="9">
    <location>
        <begin position="5"/>
        <end position="121"/>
    </location>
</feature>
<dbReference type="GO" id="GO:0005737">
    <property type="term" value="C:cytoplasm"/>
    <property type="evidence" value="ECO:0007669"/>
    <property type="project" value="TreeGrafter"/>
</dbReference>
<comment type="pathway">
    <text evidence="2 8">Cofactor biosynthesis; tetrahydrofolate biosynthesis; 2-amino-4-hydroxy-6-hydroxymethyl-7,8-dihydropteridine diphosphate from 7,8-dihydroneopterin triphosphate: step 3/4.</text>
</comment>
<dbReference type="NCBIfam" id="TIGR00526">
    <property type="entry name" value="folB_dom"/>
    <property type="match status" value="1"/>
</dbReference>